<sequence length="83" mass="9048">MFNTADTGSSLRRGAEAHLWRFMTGNRCGSGHIGATPPLGFTYGEYSDSERTLPALQPSATPALPHQPRIGNLFGQTFKGRKR</sequence>
<accession>A0A9Q0I541</accession>
<dbReference type="EMBL" id="JANIIK010000117">
    <property type="protein sequence ID" value="KAJ3586269.1"/>
    <property type="molecule type" value="Genomic_DNA"/>
</dbReference>
<gene>
    <name evidence="2" type="ORF">NHX12_012669</name>
</gene>
<dbReference type="AlphaFoldDB" id="A0A9Q0I541"/>
<reference evidence="2" key="1">
    <citation type="submission" date="2022-07" db="EMBL/GenBank/DDBJ databases">
        <title>Chromosome-level genome of Muraenolepis orangiensis.</title>
        <authorList>
            <person name="Kim J."/>
        </authorList>
    </citation>
    <scope>NUCLEOTIDE SEQUENCE</scope>
    <source>
        <strain evidence="2">KU_S4_2022</strain>
        <tissue evidence="2">Muscle</tissue>
    </source>
</reference>
<comment type="caution">
    <text evidence="2">The sequence shown here is derived from an EMBL/GenBank/DDBJ whole genome shotgun (WGS) entry which is preliminary data.</text>
</comment>
<proteinExistence type="predicted"/>
<evidence type="ECO:0000256" key="1">
    <source>
        <dbReference type="SAM" id="MobiDB-lite"/>
    </source>
</evidence>
<name>A0A9Q0I541_9TELE</name>
<feature type="region of interest" description="Disordered" evidence="1">
    <location>
        <begin position="59"/>
        <end position="83"/>
    </location>
</feature>
<organism evidence="2 3">
    <name type="scientific">Muraenolepis orangiensis</name>
    <name type="common">Patagonian moray cod</name>
    <dbReference type="NCBI Taxonomy" id="630683"/>
    <lineage>
        <taxon>Eukaryota</taxon>
        <taxon>Metazoa</taxon>
        <taxon>Chordata</taxon>
        <taxon>Craniata</taxon>
        <taxon>Vertebrata</taxon>
        <taxon>Euteleostomi</taxon>
        <taxon>Actinopterygii</taxon>
        <taxon>Neopterygii</taxon>
        <taxon>Teleostei</taxon>
        <taxon>Neoteleostei</taxon>
        <taxon>Acanthomorphata</taxon>
        <taxon>Zeiogadaria</taxon>
        <taxon>Gadariae</taxon>
        <taxon>Gadiformes</taxon>
        <taxon>Muraenolepidoidei</taxon>
        <taxon>Muraenolepididae</taxon>
        <taxon>Muraenolepis</taxon>
    </lineage>
</organism>
<protein>
    <submittedName>
        <fullName evidence="2">Uncharacterized protein</fullName>
    </submittedName>
</protein>
<dbReference type="Proteomes" id="UP001148018">
    <property type="component" value="Unassembled WGS sequence"/>
</dbReference>
<evidence type="ECO:0000313" key="3">
    <source>
        <dbReference type="Proteomes" id="UP001148018"/>
    </source>
</evidence>
<keyword evidence="3" id="KW-1185">Reference proteome</keyword>
<evidence type="ECO:0000313" key="2">
    <source>
        <dbReference type="EMBL" id="KAJ3586269.1"/>
    </source>
</evidence>